<dbReference type="OrthoDB" id="6017243at2759"/>
<keyword evidence="3" id="KW-0677">Repeat</keyword>
<keyword evidence="5" id="KW-0862">Zinc</keyword>
<proteinExistence type="predicted"/>
<dbReference type="InterPro" id="IPR051746">
    <property type="entry name" value="Kelch_domain_containing_8"/>
</dbReference>
<dbReference type="Pfam" id="PF01344">
    <property type="entry name" value="Kelch_1"/>
    <property type="match status" value="2"/>
</dbReference>
<dbReference type="SMART" id="SM00612">
    <property type="entry name" value="Kelch"/>
    <property type="match status" value="5"/>
</dbReference>
<evidence type="ECO:0000313" key="9">
    <source>
        <dbReference type="Proteomes" id="UP001152795"/>
    </source>
</evidence>
<feature type="compositionally biased region" description="Polar residues" evidence="7">
    <location>
        <begin position="250"/>
        <end position="259"/>
    </location>
</feature>
<evidence type="ECO:0000313" key="8">
    <source>
        <dbReference type="EMBL" id="CAB3990982.1"/>
    </source>
</evidence>
<dbReference type="InterPro" id="IPR006652">
    <property type="entry name" value="Kelch_1"/>
</dbReference>
<feature type="region of interest" description="Disordered" evidence="7">
    <location>
        <begin position="228"/>
        <end position="267"/>
    </location>
</feature>
<dbReference type="Gene3D" id="2.120.10.80">
    <property type="entry name" value="Kelch-type beta propeller"/>
    <property type="match status" value="2"/>
</dbReference>
<dbReference type="Proteomes" id="UP001152795">
    <property type="component" value="Unassembled WGS sequence"/>
</dbReference>
<sequence>MAEGNKHFHEFGYPDERFESVLSDNLHCAICSCVLKDPVMCKNEHCFCRGCITKHLQNYHTCPSCKQDLTVESLADAPRIVRNLLSEQRIRCDHHERGCEEIIQLGNLASHVAVCGRAPVVCANEECSSEINREDQFRHESEECRFRKVKCRNCKEMGSMVQEIETSVGGLFEHVEKLNTSVSEQLTEMKTGLTAVENKLEEMENKFENRFEEMQNRFEKMENQFLNTENPRFRDGQHEEVHDERESARSDQATPVDPSSDTKDAKNPHKYAYVVAGVYGKEWKPLNSAEIFDKTTNSWIELKPMNKARADASSVVYNGQVLVTGGTSDGNNIVSNIEQFSRNANPLVPPCWSNFSVNLPKALRGHRSVLYNDRMLVIGGFDEEKKNSDIIYEIQPHFPFNTKVLAKLPSPIPMEGCGVVLRNDKILIFGGSEGLFNATAKVTMYDITKNEFKELAPLPDEVWNMATVKLEENVILVGGSNVSVLGNVKKTVISYNIETQKSTKLPPMKHNRSTCCAVVDGNSLVVMGGYGQDGAPLNSVEAFDFKTSKWSDLPSMKEARRGFIAEIV</sequence>
<evidence type="ECO:0000256" key="1">
    <source>
        <dbReference type="ARBA" id="ARBA00022441"/>
    </source>
</evidence>
<comment type="caution">
    <text evidence="8">The sequence shown here is derived from an EMBL/GenBank/DDBJ whole genome shotgun (WGS) entry which is preliminary data.</text>
</comment>
<dbReference type="PANTHER" id="PTHR46260">
    <property type="entry name" value="RING-TYPE DOMAIN-CONTAINING PROTEIN"/>
    <property type="match status" value="1"/>
</dbReference>
<evidence type="ECO:0000256" key="5">
    <source>
        <dbReference type="ARBA" id="ARBA00022833"/>
    </source>
</evidence>
<feature type="coiled-coil region" evidence="6">
    <location>
        <begin position="186"/>
        <end position="224"/>
    </location>
</feature>
<evidence type="ECO:0000256" key="6">
    <source>
        <dbReference type="SAM" id="Coils"/>
    </source>
</evidence>
<evidence type="ECO:0000256" key="3">
    <source>
        <dbReference type="ARBA" id="ARBA00022737"/>
    </source>
</evidence>
<dbReference type="PROSITE" id="PS50089">
    <property type="entry name" value="ZF_RING_2"/>
    <property type="match status" value="1"/>
</dbReference>
<dbReference type="GO" id="GO:0008270">
    <property type="term" value="F:zinc ion binding"/>
    <property type="evidence" value="ECO:0007669"/>
    <property type="project" value="UniProtKB-KW"/>
</dbReference>
<dbReference type="InterPro" id="IPR001841">
    <property type="entry name" value="Znf_RING"/>
</dbReference>
<dbReference type="SUPFAM" id="SSF49599">
    <property type="entry name" value="TRAF domain-like"/>
    <property type="match status" value="1"/>
</dbReference>
<dbReference type="Gene3D" id="3.30.40.10">
    <property type="entry name" value="Zinc/RING finger domain, C3HC4 (zinc finger)"/>
    <property type="match status" value="2"/>
</dbReference>
<organism evidence="8 9">
    <name type="scientific">Paramuricea clavata</name>
    <name type="common">Red gorgonian</name>
    <name type="synonym">Violescent sea-whip</name>
    <dbReference type="NCBI Taxonomy" id="317549"/>
    <lineage>
        <taxon>Eukaryota</taxon>
        <taxon>Metazoa</taxon>
        <taxon>Cnidaria</taxon>
        <taxon>Anthozoa</taxon>
        <taxon>Octocorallia</taxon>
        <taxon>Malacalcyonacea</taxon>
        <taxon>Plexauridae</taxon>
        <taxon>Paramuricea</taxon>
    </lineage>
</organism>
<keyword evidence="2" id="KW-0479">Metal-binding</keyword>
<dbReference type="InterPro" id="IPR001293">
    <property type="entry name" value="Znf_TRAF"/>
</dbReference>
<evidence type="ECO:0000256" key="7">
    <source>
        <dbReference type="SAM" id="MobiDB-lite"/>
    </source>
</evidence>
<evidence type="ECO:0000256" key="4">
    <source>
        <dbReference type="ARBA" id="ARBA00022771"/>
    </source>
</evidence>
<dbReference type="PANTHER" id="PTHR46260:SF3">
    <property type="entry name" value="RING-TYPE DOMAIN-CONTAINING PROTEIN"/>
    <property type="match status" value="1"/>
</dbReference>
<keyword evidence="9" id="KW-1185">Reference proteome</keyword>
<dbReference type="SUPFAM" id="SSF117281">
    <property type="entry name" value="Kelch motif"/>
    <property type="match status" value="2"/>
</dbReference>
<evidence type="ECO:0000256" key="2">
    <source>
        <dbReference type="ARBA" id="ARBA00022723"/>
    </source>
</evidence>
<name>A0A6S7GMD6_PARCT</name>
<dbReference type="SUPFAM" id="SSF57850">
    <property type="entry name" value="RING/U-box"/>
    <property type="match status" value="1"/>
</dbReference>
<keyword evidence="8" id="KW-0436">Ligase</keyword>
<keyword evidence="6" id="KW-0175">Coiled coil</keyword>
<dbReference type="EMBL" id="CACRXK020001764">
    <property type="protein sequence ID" value="CAB3990982.1"/>
    <property type="molecule type" value="Genomic_DNA"/>
</dbReference>
<gene>
    <name evidence="8" type="ORF">PACLA_8A074283</name>
</gene>
<dbReference type="InterPro" id="IPR013083">
    <property type="entry name" value="Znf_RING/FYVE/PHD"/>
</dbReference>
<dbReference type="Gene3D" id="3.90.20.10">
    <property type="match status" value="1"/>
</dbReference>
<keyword evidence="1" id="KW-0880">Kelch repeat</keyword>
<dbReference type="PROSITE" id="PS50145">
    <property type="entry name" value="ZF_TRAF"/>
    <property type="match status" value="1"/>
</dbReference>
<dbReference type="GO" id="GO:0016874">
    <property type="term" value="F:ligase activity"/>
    <property type="evidence" value="ECO:0007669"/>
    <property type="project" value="UniProtKB-KW"/>
</dbReference>
<dbReference type="AlphaFoldDB" id="A0A6S7GMD6"/>
<dbReference type="InterPro" id="IPR015915">
    <property type="entry name" value="Kelch-typ_b-propeller"/>
</dbReference>
<protein>
    <submittedName>
        <fullName evidence="8">E3 ubiquitin- ligase NRDP1 isoform X2</fullName>
    </submittedName>
</protein>
<feature type="compositionally biased region" description="Basic and acidic residues" evidence="7">
    <location>
        <begin position="231"/>
        <end position="249"/>
    </location>
</feature>
<accession>A0A6S7GMD6</accession>
<keyword evidence="4" id="KW-0863">Zinc-finger</keyword>
<reference evidence="8" key="1">
    <citation type="submission" date="2020-04" db="EMBL/GenBank/DDBJ databases">
        <authorList>
            <person name="Alioto T."/>
            <person name="Alioto T."/>
            <person name="Gomez Garrido J."/>
        </authorList>
    </citation>
    <scope>NUCLEOTIDE SEQUENCE</scope>
    <source>
        <strain evidence="8">A484AB</strain>
    </source>
</reference>